<dbReference type="PANTHER" id="PTHR11552">
    <property type="entry name" value="GLUCOSE-METHANOL-CHOLINE GMC OXIDOREDUCTASE"/>
    <property type="match status" value="1"/>
</dbReference>
<dbReference type="GO" id="GO:0050660">
    <property type="term" value="F:flavin adenine dinucleotide binding"/>
    <property type="evidence" value="ECO:0007669"/>
    <property type="project" value="InterPro"/>
</dbReference>
<dbReference type="Pfam" id="PF05199">
    <property type="entry name" value="GMC_oxred_C"/>
    <property type="match status" value="1"/>
</dbReference>
<feature type="binding site" evidence="5">
    <location>
        <begin position="483"/>
        <end position="484"/>
    </location>
    <ligand>
        <name>FAD</name>
        <dbReference type="ChEBI" id="CHEBI:57692"/>
    </ligand>
</feature>
<protein>
    <submittedName>
        <fullName evidence="10">Choline dehydrogenase</fullName>
    </submittedName>
</protein>
<dbReference type="GO" id="GO:0016614">
    <property type="term" value="F:oxidoreductase activity, acting on CH-OH group of donors"/>
    <property type="evidence" value="ECO:0007669"/>
    <property type="project" value="InterPro"/>
</dbReference>
<dbReference type="AlphaFoldDB" id="A0A3S1CIH7"/>
<evidence type="ECO:0000313" key="11">
    <source>
        <dbReference type="Proteomes" id="UP000271624"/>
    </source>
</evidence>
<feature type="domain" description="Glucose-methanol-choline oxidoreductase N-terminal" evidence="8">
    <location>
        <begin position="120"/>
        <end position="143"/>
    </location>
</feature>
<dbReference type="SUPFAM" id="SSF54373">
    <property type="entry name" value="FAD-linked reductases, C-terminal domain"/>
    <property type="match status" value="1"/>
</dbReference>
<dbReference type="SUPFAM" id="SSF51905">
    <property type="entry name" value="FAD/NAD(P)-binding domain"/>
    <property type="match status" value="1"/>
</dbReference>
<reference evidence="10" key="2">
    <citation type="journal article" date="2019" name="Genome Biol. Evol.">
        <title>Day and night: Metabolic profiles and evolutionary relationships of six axenic non-marine cyanobacteria.</title>
        <authorList>
            <person name="Will S.E."/>
            <person name="Henke P."/>
            <person name="Boedeker C."/>
            <person name="Huang S."/>
            <person name="Brinkmann H."/>
            <person name="Rohde M."/>
            <person name="Jarek M."/>
            <person name="Friedl T."/>
            <person name="Seufert S."/>
            <person name="Schumacher M."/>
            <person name="Overmann J."/>
            <person name="Neumann-Schaal M."/>
            <person name="Petersen J."/>
        </authorList>
    </citation>
    <scope>NUCLEOTIDE SEQUENCE [LARGE SCALE GENOMIC DNA]</scope>
    <source>
        <strain evidence="10">PCC 7102</strain>
    </source>
</reference>
<evidence type="ECO:0000256" key="2">
    <source>
        <dbReference type="ARBA" id="ARBA00010790"/>
    </source>
</evidence>
<evidence type="ECO:0000259" key="9">
    <source>
        <dbReference type="PROSITE" id="PS00624"/>
    </source>
</evidence>
<evidence type="ECO:0000256" key="4">
    <source>
        <dbReference type="ARBA" id="ARBA00022827"/>
    </source>
</evidence>
<evidence type="ECO:0000259" key="8">
    <source>
        <dbReference type="PROSITE" id="PS00623"/>
    </source>
</evidence>
<dbReference type="InterPro" id="IPR007867">
    <property type="entry name" value="GMC_OxRtase_C"/>
</dbReference>
<feature type="domain" description="Glucose-methanol-choline oxidoreductase N-terminal" evidence="9">
    <location>
        <begin position="292"/>
        <end position="306"/>
    </location>
</feature>
<sequence>MLYKPYNRRQFIQSYALFSTSLVTLLTSARFANAGSRKHEMSGYDYIVIGAGSAGSVVANRLTEDPNTRVLLLEAGGPDTKPEIQVPSAWPTLLGSEVDWAYFTLREPYLNNRKTFSSRGKVLGGSSSINGMIYIRGNERDYNSWQALGNQGWSYQDVLPYFKKSENQQRGASLFHGVDGLLNITDPLSPATVSQRFVEAAIAQGYEQNSDFNGVQQEGTGLYQVTVKDGKRQSTAVAFLRPIFERPNLTIQTGALVTRLLFEGKRTVGVAYVQNGTEYQVRVNSEVILSAGAFDSPKLLMLSGIGPADHLQASGIPVVVDLPGVGQNLQDHPLAVVGYQSTQDQPLAPSSNGGEAGLFLRTNNNLDAAPNLQFTFVPILFVDPAFAREGPGFTITYYVTHPQSRGSVRLRSSSPFDPPLIRVNYLQNESDMQLMVEGLKISRQLIHSGVFNEFRGEEIAPRSEVSSDKAIRDYIRQTCNTAWHPVGTCKMGIDRMAVVDPQLKVRGIEGLRVVDASIMPTITTGNTNAPAIMIGEKGADLIKAAKHSFKQHDSGKKYIW</sequence>
<evidence type="ECO:0000256" key="7">
    <source>
        <dbReference type="SAM" id="SignalP"/>
    </source>
</evidence>
<dbReference type="Pfam" id="PF00732">
    <property type="entry name" value="GMC_oxred_N"/>
    <property type="match status" value="1"/>
</dbReference>
<dbReference type="InterPro" id="IPR000172">
    <property type="entry name" value="GMC_OxRdtase_N"/>
</dbReference>
<name>A0A3S1CIH7_9CYAN</name>
<dbReference type="PANTHER" id="PTHR11552:SF147">
    <property type="entry name" value="CHOLINE DEHYDROGENASE, MITOCHONDRIAL"/>
    <property type="match status" value="1"/>
</dbReference>
<dbReference type="PROSITE" id="PS00623">
    <property type="entry name" value="GMC_OXRED_1"/>
    <property type="match status" value="1"/>
</dbReference>
<keyword evidence="3 6" id="KW-0285">Flavoprotein</keyword>
<feature type="binding site" evidence="5">
    <location>
        <position position="122"/>
    </location>
    <ligand>
        <name>FAD</name>
        <dbReference type="ChEBI" id="CHEBI:57692"/>
    </ligand>
</feature>
<dbReference type="Proteomes" id="UP000271624">
    <property type="component" value="Unassembled WGS sequence"/>
</dbReference>
<keyword evidence="7" id="KW-0732">Signal</keyword>
<dbReference type="Gene3D" id="3.50.50.60">
    <property type="entry name" value="FAD/NAD(P)-binding domain"/>
    <property type="match status" value="1"/>
</dbReference>
<organism evidence="10 11">
    <name type="scientific">Dulcicalothrix desertica PCC 7102</name>
    <dbReference type="NCBI Taxonomy" id="232991"/>
    <lineage>
        <taxon>Bacteria</taxon>
        <taxon>Bacillati</taxon>
        <taxon>Cyanobacteriota</taxon>
        <taxon>Cyanophyceae</taxon>
        <taxon>Nostocales</taxon>
        <taxon>Calotrichaceae</taxon>
        <taxon>Dulcicalothrix</taxon>
    </lineage>
</organism>
<dbReference type="Gene3D" id="3.30.560.10">
    <property type="entry name" value="Glucose Oxidase, domain 3"/>
    <property type="match status" value="1"/>
</dbReference>
<comment type="similarity">
    <text evidence="2 6">Belongs to the GMC oxidoreductase family.</text>
</comment>
<reference evidence="10" key="1">
    <citation type="submission" date="2018-12" db="EMBL/GenBank/DDBJ databases">
        <authorList>
            <person name="Will S."/>
            <person name="Neumann-Schaal M."/>
            <person name="Henke P."/>
        </authorList>
    </citation>
    <scope>NUCLEOTIDE SEQUENCE</scope>
    <source>
        <strain evidence="10">PCC 7102</strain>
    </source>
</reference>
<gene>
    <name evidence="10" type="primary">betA</name>
    <name evidence="10" type="ORF">DSM106972_044450</name>
</gene>
<evidence type="ECO:0000313" key="10">
    <source>
        <dbReference type="EMBL" id="RUT04217.1"/>
    </source>
</evidence>
<dbReference type="EMBL" id="RSCL01000011">
    <property type="protein sequence ID" value="RUT04217.1"/>
    <property type="molecule type" value="Genomic_DNA"/>
</dbReference>
<dbReference type="InterPro" id="IPR012132">
    <property type="entry name" value="GMC_OxRdtase"/>
</dbReference>
<evidence type="ECO:0000256" key="6">
    <source>
        <dbReference type="RuleBase" id="RU003968"/>
    </source>
</evidence>
<feature type="binding site" evidence="5">
    <location>
        <position position="257"/>
    </location>
    <ligand>
        <name>FAD</name>
        <dbReference type="ChEBI" id="CHEBI:57692"/>
    </ligand>
</feature>
<accession>A0A3S1CIH7</accession>
<keyword evidence="11" id="KW-1185">Reference proteome</keyword>
<evidence type="ECO:0000256" key="5">
    <source>
        <dbReference type="PIRSR" id="PIRSR000137-2"/>
    </source>
</evidence>
<comment type="cofactor">
    <cofactor evidence="1 5">
        <name>FAD</name>
        <dbReference type="ChEBI" id="CHEBI:57692"/>
    </cofactor>
</comment>
<feature type="chain" id="PRO_5030082992" evidence="7">
    <location>
        <begin position="35"/>
        <end position="560"/>
    </location>
</feature>
<proteinExistence type="inferred from homology"/>
<dbReference type="PROSITE" id="PS00624">
    <property type="entry name" value="GMC_OXRED_2"/>
    <property type="match status" value="1"/>
</dbReference>
<evidence type="ECO:0000256" key="3">
    <source>
        <dbReference type="ARBA" id="ARBA00022630"/>
    </source>
</evidence>
<dbReference type="PIRSF" id="PIRSF000137">
    <property type="entry name" value="Alcohol_oxidase"/>
    <property type="match status" value="1"/>
</dbReference>
<dbReference type="InterPro" id="IPR036188">
    <property type="entry name" value="FAD/NAD-bd_sf"/>
</dbReference>
<keyword evidence="4 5" id="KW-0274">FAD</keyword>
<comment type="caution">
    <text evidence="10">The sequence shown here is derived from an EMBL/GenBank/DDBJ whole genome shotgun (WGS) entry which is preliminary data.</text>
</comment>
<feature type="signal peptide" evidence="7">
    <location>
        <begin position="1"/>
        <end position="34"/>
    </location>
</feature>
<evidence type="ECO:0000256" key="1">
    <source>
        <dbReference type="ARBA" id="ARBA00001974"/>
    </source>
</evidence>